<feature type="transmembrane region" description="Helical" evidence="7">
    <location>
        <begin position="88"/>
        <end position="107"/>
    </location>
</feature>
<feature type="transmembrane region" description="Helical" evidence="7">
    <location>
        <begin position="323"/>
        <end position="347"/>
    </location>
</feature>
<feature type="transmembrane region" description="Helical" evidence="7">
    <location>
        <begin position="256"/>
        <end position="278"/>
    </location>
</feature>
<dbReference type="PANTHER" id="PTHR42865:SF7">
    <property type="entry name" value="PROTON_GLUTAMATE-ASPARTATE SYMPORTER"/>
    <property type="match status" value="1"/>
</dbReference>
<dbReference type="InterPro" id="IPR036458">
    <property type="entry name" value="Na:dicarbo_symporter_sf"/>
</dbReference>
<feature type="transmembrane region" description="Helical" evidence="7">
    <location>
        <begin position="162"/>
        <end position="183"/>
    </location>
</feature>
<evidence type="ECO:0000313" key="9">
    <source>
        <dbReference type="Proteomes" id="UP000481153"/>
    </source>
</evidence>
<feature type="transmembrane region" description="Helical" evidence="7">
    <location>
        <begin position="223"/>
        <end position="244"/>
    </location>
</feature>
<dbReference type="GO" id="GO:0005886">
    <property type="term" value="C:plasma membrane"/>
    <property type="evidence" value="ECO:0007669"/>
    <property type="project" value="UniProtKB-SubCell"/>
</dbReference>
<comment type="similarity">
    <text evidence="7">Belongs to the dicarboxylate/amino acid:cation symporter (DAACS) (TC 2.A.23) family.</text>
</comment>
<gene>
    <name evidence="8" type="ORF">Ae201684_015696</name>
</gene>
<dbReference type="Pfam" id="PF00375">
    <property type="entry name" value="SDF"/>
    <property type="match status" value="1"/>
</dbReference>
<evidence type="ECO:0000256" key="3">
    <source>
        <dbReference type="ARBA" id="ARBA00022475"/>
    </source>
</evidence>
<keyword evidence="9" id="KW-1185">Reference proteome</keyword>
<keyword evidence="2 7" id="KW-0813">Transport</keyword>
<name>A0A6G0WGC4_9STRA</name>
<keyword evidence="3" id="KW-1003">Cell membrane</keyword>
<evidence type="ECO:0000256" key="5">
    <source>
        <dbReference type="ARBA" id="ARBA00022989"/>
    </source>
</evidence>
<evidence type="ECO:0000256" key="6">
    <source>
        <dbReference type="ARBA" id="ARBA00023136"/>
    </source>
</evidence>
<feature type="transmembrane region" description="Helical" evidence="7">
    <location>
        <begin position="284"/>
        <end position="302"/>
    </location>
</feature>
<feature type="transmembrane region" description="Helical" evidence="7">
    <location>
        <begin position="127"/>
        <end position="150"/>
    </location>
</feature>
<dbReference type="PANTHER" id="PTHR42865">
    <property type="entry name" value="PROTON/GLUTAMATE-ASPARTATE SYMPORTER"/>
    <property type="match status" value="1"/>
</dbReference>
<dbReference type="PRINTS" id="PR00173">
    <property type="entry name" value="EDTRNSPORT"/>
</dbReference>
<dbReference type="Gene3D" id="1.10.3860.10">
    <property type="entry name" value="Sodium:dicarboxylate symporter"/>
    <property type="match status" value="1"/>
</dbReference>
<reference evidence="8 9" key="1">
    <citation type="submission" date="2019-07" db="EMBL/GenBank/DDBJ databases">
        <title>Genomics analysis of Aphanomyces spp. identifies a new class of oomycete effector associated with host adaptation.</title>
        <authorList>
            <person name="Gaulin E."/>
        </authorList>
    </citation>
    <scope>NUCLEOTIDE SEQUENCE [LARGE SCALE GENOMIC DNA]</scope>
    <source>
        <strain evidence="8 9">ATCC 201684</strain>
    </source>
</reference>
<proteinExistence type="inferred from homology"/>
<evidence type="ECO:0000256" key="1">
    <source>
        <dbReference type="ARBA" id="ARBA00004651"/>
    </source>
</evidence>
<accession>A0A6G0WGC4</accession>
<feature type="transmembrane region" description="Helical" evidence="7">
    <location>
        <begin position="450"/>
        <end position="469"/>
    </location>
</feature>
<dbReference type="EMBL" id="VJMJ01000230">
    <property type="protein sequence ID" value="KAF0725926.1"/>
    <property type="molecule type" value="Genomic_DNA"/>
</dbReference>
<feature type="transmembrane region" description="Helical" evidence="7">
    <location>
        <begin position="402"/>
        <end position="430"/>
    </location>
</feature>
<feature type="transmembrane region" description="Helical" evidence="7">
    <location>
        <begin position="367"/>
        <end position="390"/>
    </location>
</feature>
<organism evidence="8 9">
    <name type="scientific">Aphanomyces euteiches</name>
    <dbReference type="NCBI Taxonomy" id="100861"/>
    <lineage>
        <taxon>Eukaryota</taxon>
        <taxon>Sar</taxon>
        <taxon>Stramenopiles</taxon>
        <taxon>Oomycota</taxon>
        <taxon>Saprolegniomycetes</taxon>
        <taxon>Saprolegniales</taxon>
        <taxon>Verrucalvaceae</taxon>
        <taxon>Aphanomyces</taxon>
    </lineage>
</organism>
<keyword evidence="6 7" id="KW-0472">Membrane</keyword>
<dbReference type="InterPro" id="IPR001991">
    <property type="entry name" value="Na-dicarboxylate_symporter"/>
</dbReference>
<feature type="transmembrane region" description="Helical" evidence="7">
    <location>
        <begin position="481"/>
        <end position="504"/>
    </location>
</feature>
<evidence type="ECO:0000256" key="2">
    <source>
        <dbReference type="ARBA" id="ARBA00022448"/>
    </source>
</evidence>
<dbReference type="Proteomes" id="UP000481153">
    <property type="component" value="Unassembled WGS sequence"/>
</dbReference>
<comment type="caution">
    <text evidence="8">The sequence shown here is derived from an EMBL/GenBank/DDBJ whole genome shotgun (WGS) entry which is preliminary data.</text>
</comment>
<sequence length="567" mass="60838">MQEAPNRTGRNDQGVLLFTTDEMAASSKALGRRCTDYQNFAYDGQPRTDFTARATGRPAYDTCDSPILDYPDRGTYHDMGPTAPQFDYLAVILGAIIGAGIGVGLLYAHIGNEWQKLVALPGDLFVRALRCLVLPLVFTCMAVVVAETVATGRGAIIRIQTLLPYMGTAILSNIQGLIVAIVFKPYFAIQPSARIDNTAAPNPILILTMQCANGLFVTSNSNGSMVCAAANATGASMFTFINATTSTPKPTDSLSIQLLSLIDQVIMIMQLVVPVNIIQSFVEGSLLSIVVFAVIFGVAVAKSVEGPSGENYVLNVLRQTRNIFVLLLNALLRVTPVAVMFLMAGAVVKFDSAEAHAARLVLPQITYYGAAFLIATATHTLIVLPLLLFICTKSNPFEFLRLLFPAYVFAFGCASSMASLPVAIVCIQRACVSRVVANVGLPFGTPINTNASGIYYPLAVVFLASVSGYESQLTPVFYVRLFFVSFLGCMGSAALPNAALVYIVTSWKTCFPDIPLPNAFTWIIAADFVLDRISTVVNINGNAVATRILAERVDETFETKSTISSSS</sequence>
<dbReference type="VEuPathDB" id="FungiDB:AeMF1_003618"/>
<dbReference type="SUPFAM" id="SSF118215">
    <property type="entry name" value="Proton glutamate symport protein"/>
    <property type="match status" value="1"/>
</dbReference>
<comment type="caution">
    <text evidence="7">Lacks conserved residue(s) required for the propagation of feature annotation.</text>
</comment>
<evidence type="ECO:0000256" key="7">
    <source>
        <dbReference type="RuleBase" id="RU361216"/>
    </source>
</evidence>
<keyword evidence="4 7" id="KW-0812">Transmembrane</keyword>
<keyword evidence="7" id="KW-0769">Symport</keyword>
<evidence type="ECO:0000313" key="8">
    <source>
        <dbReference type="EMBL" id="KAF0725926.1"/>
    </source>
</evidence>
<comment type="subcellular location">
    <subcellularLocation>
        <location evidence="1">Cell membrane</location>
        <topology evidence="1">Multi-pass membrane protein</topology>
    </subcellularLocation>
    <subcellularLocation>
        <location evidence="7">Membrane</location>
        <topology evidence="7">Multi-pass membrane protein</topology>
    </subcellularLocation>
</comment>
<evidence type="ECO:0000256" key="4">
    <source>
        <dbReference type="ARBA" id="ARBA00022692"/>
    </source>
</evidence>
<dbReference type="AlphaFoldDB" id="A0A6G0WGC4"/>
<dbReference type="GO" id="GO:0015293">
    <property type="term" value="F:symporter activity"/>
    <property type="evidence" value="ECO:0007669"/>
    <property type="project" value="UniProtKB-UniRule"/>
</dbReference>
<protein>
    <recommendedName>
        <fullName evidence="7">Amino acid transporter</fullName>
    </recommendedName>
</protein>
<keyword evidence="5 7" id="KW-1133">Transmembrane helix</keyword>